<organism evidence="3 4">
    <name type="scientific">Longimicrobium terrae</name>
    <dbReference type="NCBI Taxonomy" id="1639882"/>
    <lineage>
        <taxon>Bacteria</taxon>
        <taxon>Pseudomonadati</taxon>
        <taxon>Gemmatimonadota</taxon>
        <taxon>Longimicrobiia</taxon>
        <taxon>Longimicrobiales</taxon>
        <taxon>Longimicrobiaceae</taxon>
        <taxon>Longimicrobium</taxon>
    </lineage>
</organism>
<proteinExistence type="predicted"/>
<name>A0A841GST8_9BACT</name>
<feature type="domain" description="Carbohydrate-binding" evidence="1">
    <location>
        <begin position="31"/>
        <end position="183"/>
    </location>
</feature>
<dbReference type="GO" id="GO:0030246">
    <property type="term" value="F:carbohydrate binding"/>
    <property type="evidence" value="ECO:0007669"/>
    <property type="project" value="InterPro"/>
</dbReference>
<dbReference type="GO" id="GO:0004553">
    <property type="term" value="F:hydrolase activity, hydrolyzing O-glycosyl compounds"/>
    <property type="evidence" value="ECO:0007669"/>
    <property type="project" value="InterPro"/>
</dbReference>
<evidence type="ECO:0000313" key="3">
    <source>
        <dbReference type="EMBL" id="MBB6069469.1"/>
    </source>
</evidence>
<evidence type="ECO:0000259" key="1">
    <source>
        <dbReference type="Pfam" id="PF06452"/>
    </source>
</evidence>
<dbReference type="Proteomes" id="UP000582837">
    <property type="component" value="Unassembled WGS sequence"/>
</dbReference>
<dbReference type="InterPro" id="IPR010502">
    <property type="entry name" value="Carb-bd_dom_fam9"/>
</dbReference>
<dbReference type="CDD" id="cd09618">
    <property type="entry name" value="CBM9_like_2"/>
    <property type="match status" value="1"/>
</dbReference>
<keyword evidence="4" id="KW-1185">Reference proteome</keyword>
<dbReference type="AlphaFoldDB" id="A0A841GST8"/>
<dbReference type="Pfam" id="PF19313">
    <property type="entry name" value="DUF5916"/>
    <property type="match status" value="1"/>
</dbReference>
<dbReference type="Pfam" id="PF06452">
    <property type="entry name" value="CBM9_1"/>
    <property type="match status" value="1"/>
</dbReference>
<dbReference type="RefSeq" id="WP_183685530.1">
    <property type="nucleotide sequence ID" value="NZ_JABDTL010000002.1"/>
</dbReference>
<dbReference type="InterPro" id="IPR045670">
    <property type="entry name" value="DUF5916"/>
</dbReference>
<feature type="domain" description="DUF5916" evidence="2">
    <location>
        <begin position="220"/>
        <end position="834"/>
    </location>
</feature>
<evidence type="ECO:0000259" key="2">
    <source>
        <dbReference type="Pfam" id="PF19313"/>
    </source>
</evidence>
<sequence length="836" mass="90561">MGAISSAAAAQDAGPRSLAAARLGGAAPVMDGRLDDAPWADAPVATGFVQRRPDAGAAASRPTEVRVLFTDGALYVGARMTDSPDSIAAQLSRRDDGDTYSDWLFVMLDSDDDNRSAYVLGVNPREVQQDFILAEDGGQDANWDAVWAVRTATDAQGWTAEFRIPLSQLRFSPRAGTWGLNFQRVIARREETSYWAPIPPDAPGFVSRFGALTGLAGLSSPTRLELRPYAVSRVTRAPGDGDNPFYSHNEPSASTGLDLRYSLTSAFTLTATVNPDFGQVEADPSEVNLTAFETRLAEQRPFFVEDSRLFQFKLGGSAGDLMYTRRIGGTPHGAVPGDAEFSDQPERTTILGAAKVSGRANGWSLGALTALTGEERAPYTIPGGGRESVAVEPLTSFNVVRVMRDFNGGGSALGGIATLVNRGLGGTGLDFMRSSAVTAGVDGRHRFGGGNFELSGYLVGSGVRGSEAAILSTQTGSAHRFQRPDAPHLEVDSSLTSLTGWVANLEVGKIGGGHWTWELGGRARSPGLEINDLGFQQQTDRAEQYAGAGYLQFRPGPVFRTWALHAFQRAEWTYGREFTQGYYNLEGSFQLNNFWSGSAVVERYQQALSPSELRGGPALVTDGQTLLTLRLAGDQRKRISWSVASAGGMLDEGDGYSLAVVPSLQLRPSPRLNVSLGPSVRLNRVPAQYLSQFTDDGGVRRFAFARLRQTTTALTARLSYTFTPRLSLQYYGQPFISSGTYSDVVQVADPGAGRFGDRFTPLAMDEVPDFNVRQFRSNAVLRWEYRPGSTLFLVWNTDMQQDDPTGQFNLVRDTRRLFGSEGTNVLLIKLSYWLGI</sequence>
<reference evidence="3 4" key="1">
    <citation type="submission" date="2020-08" db="EMBL/GenBank/DDBJ databases">
        <title>Genomic Encyclopedia of Type Strains, Phase IV (KMG-IV): sequencing the most valuable type-strain genomes for metagenomic binning, comparative biology and taxonomic classification.</title>
        <authorList>
            <person name="Goeker M."/>
        </authorList>
    </citation>
    <scope>NUCLEOTIDE SEQUENCE [LARGE SCALE GENOMIC DNA]</scope>
    <source>
        <strain evidence="3 4">DSM 29007</strain>
    </source>
</reference>
<evidence type="ECO:0000313" key="4">
    <source>
        <dbReference type="Proteomes" id="UP000582837"/>
    </source>
</evidence>
<comment type="caution">
    <text evidence="3">The sequence shown here is derived from an EMBL/GenBank/DDBJ whole genome shotgun (WGS) entry which is preliminary data.</text>
</comment>
<dbReference type="SUPFAM" id="SSF49344">
    <property type="entry name" value="CBD9-like"/>
    <property type="match status" value="1"/>
</dbReference>
<dbReference type="Gene3D" id="2.60.40.1190">
    <property type="match status" value="1"/>
</dbReference>
<dbReference type="EMBL" id="JACHIA010000002">
    <property type="protein sequence ID" value="MBB6069469.1"/>
    <property type="molecule type" value="Genomic_DNA"/>
</dbReference>
<evidence type="ECO:0008006" key="5">
    <source>
        <dbReference type="Google" id="ProtNLM"/>
    </source>
</evidence>
<gene>
    <name evidence="3" type="ORF">HNQ61_001084</name>
</gene>
<accession>A0A841GST8</accession>
<protein>
    <recommendedName>
        <fullName evidence="5">Carbohydrate binding family 9 domain-containing protein</fullName>
    </recommendedName>
</protein>
<dbReference type="GO" id="GO:0016052">
    <property type="term" value="P:carbohydrate catabolic process"/>
    <property type="evidence" value="ECO:0007669"/>
    <property type="project" value="InterPro"/>
</dbReference>